<keyword evidence="2" id="KW-0489">Methyltransferase</keyword>
<dbReference type="CDD" id="cd02440">
    <property type="entry name" value="AdoMet_MTases"/>
    <property type="match status" value="1"/>
</dbReference>
<dbReference type="Gene3D" id="3.40.50.150">
    <property type="entry name" value="Vaccinia Virus protein VP39"/>
    <property type="match status" value="1"/>
</dbReference>
<sequence length="266" mass="28908">MTRLNTAWSKLRWSLAQRGLAGTMRTALGRLQHQEGAAGLEKPVLHPFDQRYGVDTSGLIGGGDLRTGHKNDVFNTAYYGMAPSRFRRVVEDWISGSEHAAISQYSFVDLGCGKGRAVMMASEFSFRQVIGVELNASLAKTAESNLAAWTGATGAGRAVCPVRILHQDATEFSFPDGPCLLYLFNPFAAPVVKRLIERLEAEFAGRPGLLDVIYFNPEAGELLEAHAGFRLLWTGTVELSEEDAAADHVASPEDLCSVYRWVGGTG</sequence>
<reference evidence="2" key="1">
    <citation type="submission" date="2023-08" db="EMBL/GenBank/DDBJ databases">
        <authorList>
            <person name="Messyasz A."/>
            <person name="Mannisto M.K."/>
            <person name="Kerkhof L.J."/>
            <person name="Haggblom M."/>
        </authorList>
    </citation>
    <scope>NUCLEOTIDE SEQUENCE</scope>
    <source>
        <strain evidence="2">M8UP23</strain>
    </source>
</reference>
<dbReference type="KEGG" id="temp:RBB75_12935"/>
<dbReference type="Pfam" id="PF08241">
    <property type="entry name" value="Methyltransf_11"/>
    <property type="match status" value="1"/>
</dbReference>
<reference evidence="2" key="2">
    <citation type="journal article" date="2024" name="Environ. Microbiol.">
        <title>Genome analysis and description of Tunturibacter gen. nov. expands the diversity of Terriglobia in tundra soils.</title>
        <authorList>
            <person name="Messyasz A."/>
            <person name="Mannisto M.K."/>
            <person name="Kerkhof L.J."/>
            <person name="Haggblom M.M."/>
        </authorList>
    </citation>
    <scope>NUCLEOTIDE SEQUENCE</scope>
    <source>
        <strain evidence="2">M8UP23</strain>
    </source>
</reference>
<feature type="domain" description="Methyltransferase type 11" evidence="1">
    <location>
        <begin position="108"/>
        <end position="177"/>
    </location>
</feature>
<dbReference type="AlphaFoldDB" id="A0AAU7ZA57"/>
<dbReference type="InterPro" id="IPR013216">
    <property type="entry name" value="Methyltransf_11"/>
</dbReference>
<dbReference type="SUPFAM" id="SSF53335">
    <property type="entry name" value="S-adenosyl-L-methionine-dependent methyltransferases"/>
    <property type="match status" value="1"/>
</dbReference>
<name>A0AAU7ZA57_9BACT</name>
<evidence type="ECO:0000313" key="2">
    <source>
        <dbReference type="EMBL" id="XCB25356.1"/>
    </source>
</evidence>
<protein>
    <submittedName>
        <fullName evidence="2">Class I SAM-dependent methyltransferase</fullName>
        <ecNumber evidence="2">2.1.-.-</ecNumber>
    </submittedName>
</protein>
<dbReference type="RefSeq" id="WP_353068318.1">
    <property type="nucleotide sequence ID" value="NZ_CP132932.1"/>
</dbReference>
<dbReference type="EC" id="2.1.-.-" evidence="2"/>
<organism evidence="2">
    <name type="scientific">Tunturiibacter empetritectus</name>
    <dbReference type="NCBI Taxonomy" id="3069691"/>
    <lineage>
        <taxon>Bacteria</taxon>
        <taxon>Pseudomonadati</taxon>
        <taxon>Acidobacteriota</taxon>
        <taxon>Terriglobia</taxon>
        <taxon>Terriglobales</taxon>
        <taxon>Acidobacteriaceae</taxon>
        <taxon>Tunturiibacter</taxon>
    </lineage>
</organism>
<evidence type="ECO:0000259" key="1">
    <source>
        <dbReference type="Pfam" id="PF08241"/>
    </source>
</evidence>
<dbReference type="GO" id="GO:0008757">
    <property type="term" value="F:S-adenosylmethionine-dependent methyltransferase activity"/>
    <property type="evidence" value="ECO:0007669"/>
    <property type="project" value="InterPro"/>
</dbReference>
<dbReference type="EMBL" id="CP132932">
    <property type="protein sequence ID" value="XCB25356.1"/>
    <property type="molecule type" value="Genomic_DNA"/>
</dbReference>
<dbReference type="GO" id="GO:0032259">
    <property type="term" value="P:methylation"/>
    <property type="evidence" value="ECO:0007669"/>
    <property type="project" value="UniProtKB-KW"/>
</dbReference>
<accession>A0AAU7ZA57</accession>
<gene>
    <name evidence="2" type="ORF">RBB75_12935</name>
</gene>
<keyword evidence="2" id="KW-0808">Transferase</keyword>
<proteinExistence type="predicted"/>
<dbReference type="InterPro" id="IPR029063">
    <property type="entry name" value="SAM-dependent_MTases_sf"/>
</dbReference>